<dbReference type="Gene3D" id="3.90.420.10">
    <property type="entry name" value="Oxidoreductase, molybdopterin-binding domain"/>
    <property type="match status" value="1"/>
</dbReference>
<dbReference type="OrthoDB" id="9798763at2"/>
<protein>
    <recommendedName>
        <fullName evidence="4">Oxidoreductase molybdopterin-binding domain-containing protein</fullName>
    </recommendedName>
</protein>
<name>A0A418WAS8_9PROT</name>
<evidence type="ECO:0008006" key="4">
    <source>
        <dbReference type="Google" id="ProtNLM"/>
    </source>
</evidence>
<dbReference type="AlphaFoldDB" id="A0A418WAS8"/>
<dbReference type="PROSITE" id="PS51318">
    <property type="entry name" value="TAT"/>
    <property type="match status" value="1"/>
</dbReference>
<keyword evidence="1" id="KW-0732">Signal</keyword>
<dbReference type="EMBL" id="QYUK01000011">
    <property type="protein sequence ID" value="RJF87120.1"/>
    <property type="molecule type" value="Genomic_DNA"/>
</dbReference>
<proteinExistence type="predicted"/>
<dbReference type="Proteomes" id="UP000284605">
    <property type="component" value="Unassembled WGS sequence"/>
</dbReference>
<reference evidence="2 3" key="1">
    <citation type="submission" date="2018-09" db="EMBL/GenBank/DDBJ databases">
        <authorList>
            <person name="Zhu H."/>
        </authorList>
    </citation>
    <scope>NUCLEOTIDE SEQUENCE [LARGE SCALE GENOMIC DNA]</scope>
    <source>
        <strain evidence="2 3">K1W22B-8</strain>
    </source>
</reference>
<gene>
    <name evidence="2" type="ORF">D3874_08845</name>
</gene>
<comment type="caution">
    <text evidence="2">The sequence shown here is derived from an EMBL/GenBank/DDBJ whole genome shotgun (WGS) entry which is preliminary data.</text>
</comment>
<evidence type="ECO:0000313" key="2">
    <source>
        <dbReference type="EMBL" id="RJF87120.1"/>
    </source>
</evidence>
<dbReference type="SUPFAM" id="SSF56524">
    <property type="entry name" value="Oxidoreductase molybdopterin-binding domain"/>
    <property type="match status" value="1"/>
</dbReference>
<evidence type="ECO:0000256" key="1">
    <source>
        <dbReference type="SAM" id="SignalP"/>
    </source>
</evidence>
<dbReference type="InterPro" id="IPR006311">
    <property type="entry name" value="TAT_signal"/>
</dbReference>
<keyword evidence="3" id="KW-1185">Reference proteome</keyword>
<feature type="chain" id="PRO_5019151122" description="Oxidoreductase molybdopterin-binding domain-containing protein" evidence="1">
    <location>
        <begin position="28"/>
        <end position="163"/>
    </location>
</feature>
<organism evidence="2 3">
    <name type="scientific">Oleomonas cavernae</name>
    <dbReference type="NCBI Taxonomy" id="2320859"/>
    <lineage>
        <taxon>Bacteria</taxon>
        <taxon>Pseudomonadati</taxon>
        <taxon>Pseudomonadota</taxon>
        <taxon>Alphaproteobacteria</taxon>
        <taxon>Acetobacterales</taxon>
        <taxon>Acetobacteraceae</taxon>
        <taxon>Oleomonas</taxon>
    </lineage>
</organism>
<dbReference type="InterPro" id="IPR036374">
    <property type="entry name" value="OxRdtase_Mopterin-bd_sf"/>
</dbReference>
<dbReference type="RefSeq" id="WP_119777763.1">
    <property type="nucleotide sequence ID" value="NZ_QYUK01000011.1"/>
</dbReference>
<sequence length="163" mass="17254">MQDTTRRHLMAIAAGALLAARAGRGLAAEQALLTVANAAGAATAFDRAALEALPQATIATMTPFTEGMSDFGGPTMQAVLEAANATAGTQLRLTALNDYTVDVPMSDLAAYGPILAMRQDGKLLSVRNKGPLWLIYPLSQRPELNVPKVHDRLIWQVKTVAVT</sequence>
<evidence type="ECO:0000313" key="3">
    <source>
        <dbReference type="Proteomes" id="UP000284605"/>
    </source>
</evidence>
<accession>A0A418WAS8</accession>
<feature type="signal peptide" evidence="1">
    <location>
        <begin position="1"/>
        <end position="27"/>
    </location>
</feature>